<sequence>MKFTNLLIVFALAFSVFGCVSKITAPTSGSTAKLTVEVPNFAEKQSILMNESVWFNIATPDESWGGQQVIKSDEPVHTFTIPAEKTLNDSLSLLQGGGGFDSVCALHLEMNPPENADLKLRFILERQRGDEKVTGCIAELYLDGKLVHTYRGGATITHYIVKFTY</sequence>
<proteinExistence type="predicted"/>
<dbReference type="Proteomes" id="UP001279860">
    <property type="component" value="Unassembled WGS sequence"/>
</dbReference>
<comment type="caution">
    <text evidence="2">The sequence shown here is derived from an EMBL/GenBank/DDBJ whole genome shotgun (WGS) entry which is preliminary data.</text>
</comment>
<gene>
    <name evidence="2" type="ORF">SBX64_19900</name>
</gene>
<feature type="signal peptide" evidence="1">
    <location>
        <begin position="1"/>
        <end position="21"/>
    </location>
</feature>
<evidence type="ECO:0000313" key="2">
    <source>
        <dbReference type="EMBL" id="MDW6094811.1"/>
    </source>
</evidence>
<reference evidence="2 3" key="1">
    <citation type="submission" date="2023-11" db="EMBL/GenBank/DDBJ databases">
        <title>Plant-associative lifestyle of Vibrio porteresiae and its evolutionary dynamics.</title>
        <authorList>
            <person name="Rameshkumar N."/>
            <person name="Kirti K."/>
        </authorList>
    </citation>
    <scope>NUCLEOTIDE SEQUENCE [LARGE SCALE GENOMIC DNA]</scope>
    <source>
        <strain evidence="2 3">MSSRF7</strain>
    </source>
</reference>
<dbReference type="RefSeq" id="WP_318585749.1">
    <property type="nucleotide sequence ID" value="NZ_JAWRCP010000002.1"/>
</dbReference>
<organism evidence="2 3">
    <name type="scientific">Vibrio rhizosphaerae</name>
    <dbReference type="NCBI Taxonomy" id="398736"/>
    <lineage>
        <taxon>Bacteria</taxon>
        <taxon>Pseudomonadati</taxon>
        <taxon>Pseudomonadota</taxon>
        <taxon>Gammaproteobacteria</taxon>
        <taxon>Vibrionales</taxon>
        <taxon>Vibrionaceae</taxon>
        <taxon>Vibrio</taxon>
    </lineage>
</organism>
<evidence type="ECO:0008006" key="4">
    <source>
        <dbReference type="Google" id="ProtNLM"/>
    </source>
</evidence>
<protein>
    <recommendedName>
        <fullName evidence="4">Lipoprotein</fullName>
    </recommendedName>
</protein>
<feature type="chain" id="PRO_5046472203" description="Lipoprotein" evidence="1">
    <location>
        <begin position="22"/>
        <end position="165"/>
    </location>
</feature>
<accession>A0ABU4IZH9</accession>
<name>A0ABU4IZH9_9VIBR</name>
<keyword evidence="1" id="KW-0732">Signal</keyword>
<evidence type="ECO:0000256" key="1">
    <source>
        <dbReference type="SAM" id="SignalP"/>
    </source>
</evidence>
<keyword evidence="3" id="KW-1185">Reference proteome</keyword>
<evidence type="ECO:0000313" key="3">
    <source>
        <dbReference type="Proteomes" id="UP001279860"/>
    </source>
</evidence>
<dbReference type="EMBL" id="JAWRCP010000002">
    <property type="protein sequence ID" value="MDW6094811.1"/>
    <property type="molecule type" value="Genomic_DNA"/>
</dbReference>
<dbReference type="PROSITE" id="PS51257">
    <property type="entry name" value="PROKAR_LIPOPROTEIN"/>
    <property type="match status" value="1"/>
</dbReference>